<comment type="caution">
    <text evidence="2">The sequence shown here is derived from an EMBL/GenBank/DDBJ whole genome shotgun (WGS) entry which is preliminary data.</text>
</comment>
<protein>
    <submittedName>
        <fullName evidence="2">Uncharacterized protein</fullName>
    </submittedName>
</protein>
<evidence type="ECO:0000256" key="1">
    <source>
        <dbReference type="SAM" id="MobiDB-lite"/>
    </source>
</evidence>
<dbReference type="Proteomes" id="UP000251960">
    <property type="component" value="Chromosome 8"/>
</dbReference>
<reference evidence="2" key="1">
    <citation type="journal article" date="2018" name="Nat. Genet.">
        <title>Extensive intraspecific gene order and gene structural variations between Mo17 and other maize genomes.</title>
        <authorList>
            <person name="Sun S."/>
            <person name="Zhou Y."/>
            <person name="Chen J."/>
            <person name="Shi J."/>
            <person name="Zhao H."/>
            <person name="Zhao H."/>
            <person name="Song W."/>
            <person name="Zhang M."/>
            <person name="Cui Y."/>
            <person name="Dong X."/>
            <person name="Liu H."/>
            <person name="Ma X."/>
            <person name="Jiao Y."/>
            <person name="Wang B."/>
            <person name="Wei X."/>
            <person name="Stein J.C."/>
            <person name="Glaubitz J.C."/>
            <person name="Lu F."/>
            <person name="Yu G."/>
            <person name="Liang C."/>
            <person name="Fengler K."/>
            <person name="Li B."/>
            <person name="Rafalski A."/>
            <person name="Schnable P.S."/>
            <person name="Ware D.H."/>
            <person name="Buckler E.S."/>
            <person name="Lai J."/>
        </authorList>
    </citation>
    <scope>NUCLEOTIDE SEQUENCE [LARGE SCALE GENOMIC DNA]</scope>
    <source>
        <tissue evidence="2">Seedling</tissue>
    </source>
</reference>
<feature type="compositionally biased region" description="Polar residues" evidence="1">
    <location>
        <begin position="1"/>
        <end position="27"/>
    </location>
</feature>
<dbReference type="AlphaFoldDB" id="A0A3L6DNY6"/>
<proteinExistence type="predicted"/>
<sequence>METQPTSTRSTRVPKSRTWNPTTTRSPSWPLHKDQVGWA</sequence>
<evidence type="ECO:0000313" key="2">
    <source>
        <dbReference type="EMBL" id="PWZ10354.1"/>
    </source>
</evidence>
<accession>A0A3L6DNY6</accession>
<gene>
    <name evidence="2" type="ORF">Zm00014a_031651</name>
</gene>
<dbReference type="EMBL" id="NCVQ01000009">
    <property type="protein sequence ID" value="PWZ10354.1"/>
    <property type="molecule type" value="Genomic_DNA"/>
</dbReference>
<organism evidence="2">
    <name type="scientific">Zea mays</name>
    <name type="common">Maize</name>
    <dbReference type="NCBI Taxonomy" id="4577"/>
    <lineage>
        <taxon>Eukaryota</taxon>
        <taxon>Viridiplantae</taxon>
        <taxon>Streptophyta</taxon>
        <taxon>Embryophyta</taxon>
        <taxon>Tracheophyta</taxon>
        <taxon>Spermatophyta</taxon>
        <taxon>Magnoliopsida</taxon>
        <taxon>Liliopsida</taxon>
        <taxon>Poales</taxon>
        <taxon>Poaceae</taxon>
        <taxon>PACMAD clade</taxon>
        <taxon>Panicoideae</taxon>
        <taxon>Andropogonodae</taxon>
        <taxon>Andropogoneae</taxon>
        <taxon>Tripsacinae</taxon>
        <taxon>Zea</taxon>
    </lineage>
</organism>
<feature type="region of interest" description="Disordered" evidence="1">
    <location>
        <begin position="1"/>
        <end position="39"/>
    </location>
</feature>
<name>A0A3L6DNY6_MAIZE</name>